<protein>
    <submittedName>
        <fullName evidence="2">Uncharacterized protein</fullName>
    </submittedName>
</protein>
<organism evidence="2 3">
    <name type="scientific">Pseudonocardia aurantiaca</name>
    <dbReference type="NCBI Taxonomy" id="75290"/>
    <lineage>
        <taxon>Bacteria</taxon>
        <taxon>Bacillati</taxon>
        <taxon>Actinomycetota</taxon>
        <taxon>Actinomycetes</taxon>
        <taxon>Pseudonocardiales</taxon>
        <taxon>Pseudonocardiaceae</taxon>
        <taxon>Pseudonocardia</taxon>
    </lineage>
</organism>
<evidence type="ECO:0000313" key="2">
    <source>
        <dbReference type="EMBL" id="MFD1532797.1"/>
    </source>
</evidence>
<feature type="compositionally biased region" description="Basic and acidic residues" evidence="1">
    <location>
        <begin position="14"/>
        <end position="32"/>
    </location>
</feature>
<dbReference type="Proteomes" id="UP001597145">
    <property type="component" value="Unassembled WGS sequence"/>
</dbReference>
<sequence>MTRLHDIEPLAGRRSPEEGLEQMRTKSADPDVQRVSAVQPDCDGTVERAHDPRQS</sequence>
<proteinExistence type="predicted"/>
<dbReference type="RefSeq" id="WP_343978596.1">
    <property type="nucleotide sequence ID" value="NZ_BAAAJG010000010.1"/>
</dbReference>
<keyword evidence="3" id="KW-1185">Reference proteome</keyword>
<comment type="caution">
    <text evidence="2">The sequence shown here is derived from an EMBL/GenBank/DDBJ whole genome shotgun (WGS) entry which is preliminary data.</text>
</comment>
<reference evidence="3" key="1">
    <citation type="journal article" date="2019" name="Int. J. Syst. Evol. Microbiol.">
        <title>The Global Catalogue of Microorganisms (GCM) 10K type strain sequencing project: providing services to taxonomists for standard genome sequencing and annotation.</title>
        <authorList>
            <consortium name="The Broad Institute Genomics Platform"/>
            <consortium name="The Broad Institute Genome Sequencing Center for Infectious Disease"/>
            <person name="Wu L."/>
            <person name="Ma J."/>
        </authorList>
    </citation>
    <scope>NUCLEOTIDE SEQUENCE [LARGE SCALE GENOMIC DNA]</scope>
    <source>
        <strain evidence="3">JCM 12165</strain>
    </source>
</reference>
<evidence type="ECO:0000313" key="3">
    <source>
        <dbReference type="Proteomes" id="UP001597145"/>
    </source>
</evidence>
<feature type="region of interest" description="Disordered" evidence="1">
    <location>
        <begin position="1"/>
        <end position="55"/>
    </location>
</feature>
<name>A0ABW4FRA0_9PSEU</name>
<feature type="compositionally biased region" description="Basic and acidic residues" evidence="1">
    <location>
        <begin position="45"/>
        <end position="55"/>
    </location>
</feature>
<accession>A0ABW4FRA0</accession>
<evidence type="ECO:0000256" key="1">
    <source>
        <dbReference type="SAM" id="MobiDB-lite"/>
    </source>
</evidence>
<gene>
    <name evidence="2" type="ORF">ACFSCY_25565</name>
</gene>
<dbReference type="EMBL" id="JBHUCP010000019">
    <property type="protein sequence ID" value="MFD1532797.1"/>
    <property type="molecule type" value="Genomic_DNA"/>
</dbReference>